<proteinExistence type="predicted"/>
<dbReference type="EMBL" id="QEXO01000001">
    <property type="protein sequence ID" value="PWE16052.1"/>
    <property type="molecule type" value="Genomic_DNA"/>
</dbReference>
<feature type="domain" description="Lipid/polyisoprenoid-binding YceI-like" evidence="2">
    <location>
        <begin position="24"/>
        <end position="188"/>
    </location>
</feature>
<reference evidence="3 4" key="1">
    <citation type="submission" date="2018-05" db="EMBL/GenBank/DDBJ databases">
        <title>Genome Sequence of an Efficient Indole-Degrading Bacterium, Alcaligenes sp.YBY.</title>
        <authorList>
            <person name="Yang B."/>
        </authorList>
    </citation>
    <scope>NUCLEOTIDE SEQUENCE [LARGE SCALE GENOMIC DNA]</scope>
    <source>
        <strain evidence="3 4">YBY</strain>
    </source>
</reference>
<evidence type="ECO:0000256" key="1">
    <source>
        <dbReference type="SAM" id="SignalP"/>
    </source>
</evidence>
<dbReference type="SUPFAM" id="SSF101874">
    <property type="entry name" value="YceI-like"/>
    <property type="match status" value="1"/>
</dbReference>
<gene>
    <name evidence="3" type="ORF">DF183_04810</name>
</gene>
<keyword evidence="1" id="KW-0732">Signal</keyword>
<dbReference type="Gene3D" id="2.40.128.110">
    <property type="entry name" value="Lipid/polyisoprenoid-binding, YceI-like"/>
    <property type="match status" value="1"/>
</dbReference>
<dbReference type="PANTHER" id="PTHR34406">
    <property type="entry name" value="PROTEIN YCEI"/>
    <property type="match status" value="1"/>
</dbReference>
<evidence type="ECO:0000313" key="4">
    <source>
        <dbReference type="Proteomes" id="UP000245216"/>
    </source>
</evidence>
<dbReference type="InterPro" id="IPR007372">
    <property type="entry name" value="Lipid/polyisoprenoid-bd_YceI"/>
</dbReference>
<dbReference type="InterPro" id="IPR036761">
    <property type="entry name" value="TTHA0802/YceI-like_sf"/>
</dbReference>
<feature type="chain" id="PRO_5015563877" evidence="1">
    <location>
        <begin position="21"/>
        <end position="190"/>
    </location>
</feature>
<name>A0A2U2BPV5_ALCFA</name>
<dbReference type="AlphaFoldDB" id="A0A2U2BPV5"/>
<evidence type="ECO:0000259" key="2">
    <source>
        <dbReference type="SMART" id="SM00867"/>
    </source>
</evidence>
<dbReference type="PANTHER" id="PTHR34406:SF2">
    <property type="entry name" value="PERIPLASMIC PROTEIN"/>
    <property type="match status" value="1"/>
</dbReference>
<evidence type="ECO:0000313" key="3">
    <source>
        <dbReference type="EMBL" id="PWE16052.1"/>
    </source>
</evidence>
<dbReference type="SMART" id="SM00867">
    <property type="entry name" value="YceI"/>
    <property type="match status" value="1"/>
</dbReference>
<feature type="signal peptide" evidence="1">
    <location>
        <begin position="1"/>
        <end position="20"/>
    </location>
</feature>
<organism evidence="3 4">
    <name type="scientific">Alcaligenes faecalis</name>
    <dbReference type="NCBI Taxonomy" id="511"/>
    <lineage>
        <taxon>Bacteria</taxon>
        <taxon>Pseudomonadati</taxon>
        <taxon>Pseudomonadota</taxon>
        <taxon>Betaproteobacteria</taxon>
        <taxon>Burkholderiales</taxon>
        <taxon>Alcaligenaceae</taxon>
        <taxon>Alcaligenes</taxon>
    </lineage>
</organism>
<protein>
    <submittedName>
        <fullName evidence="3">Polyisoprenoid-binding protein</fullName>
    </submittedName>
</protein>
<dbReference type="Pfam" id="PF04264">
    <property type="entry name" value="YceI"/>
    <property type="match status" value="1"/>
</dbReference>
<dbReference type="Proteomes" id="UP000245216">
    <property type="component" value="Unassembled WGS sequence"/>
</dbReference>
<reference evidence="3 4" key="2">
    <citation type="submission" date="2018-05" db="EMBL/GenBank/DDBJ databases">
        <authorList>
            <person name="Lanie J.A."/>
            <person name="Ng W.-L."/>
            <person name="Kazmierczak K.M."/>
            <person name="Andrzejewski T.M."/>
            <person name="Davidsen T.M."/>
            <person name="Wayne K.J."/>
            <person name="Tettelin H."/>
            <person name="Glass J.I."/>
            <person name="Rusch D."/>
            <person name="Podicherti R."/>
            <person name="Tsui H.-C.T."/>
            <person name="Winkler M.E."/>
        </authorList>
    </citation>
    <scope>NUCLEOTIDE SEQUENCE [LARGE SCALE GENOMIC DNA]</scope>
    <source>
        <strain evidence="3 4">YBY</strain>
    </source>
</reference>
<accession>A0A2U2BPV5</accession>
<comment type="caution">
    <text evidence="3">The sequence shown here is derived from an EMBL/GenBank/DDBJ whole genome shotgun (WGS) entry which is preliminary data.</text>
</comment>
<dbReference type="STRING" id="511.UZ73_00260"/>
<sequence length="190" mass="20810">MIKPVIALSASFLFAFAAQAAPVTYQVEPSHTFVHFSYKHLGLSTQSQRFDKAQGTVTLDLEAKTGSIDMKVDTRSVSTGFPLFNEHIQGKDHFNTEQFPEATFVSKDIQFDGDKPVSAKGDLTIKGITKPVTMTIESFLTMPKHPMMNKPALGADGKIEIKRSEFGMAANVPYVGDEVTIRIALEAIAQ</sequence>